<evidence type="ECO:0000259" key="1">
    <source>
        <dbReference type="SMART" id="SM00849"/>
    </source>
</evidence>
<dbReference type="Pfam" id="PF12706">
    <property type="entry name" value="Lactamase_B_2"/>
    <property type="match status" value="1"/>
</dbReference>
<proteinExistence type="predicted"/>
<protein>
    <submittedName>
        <fullName evidence="2">MBL fold metallo-hydrolase</fullName>
    </submittedName>
</protein>
<evidence type="ECO:0000313" key="2">
    <source>
        <dbReference type="EMBL" id="MCJ0743300.1"/>
    </source>
</evidence>
<dbReference type="EMBL" id="JALGBH010000002">
    <property type="protein sequence ID" value="MCJ0743300.1"/>
    <property type="molecule type" value="Genomic_DNA"/>
</dbReference>
<dbReference type="Proteomes" id="UP001165460">
    <property type="component" value="Unassembled WGS sequence"/>
</dbReference>
<dbReference type="SMART" id="SM00849">
    <property type="entry name" value="Lactamase_B"/>
    <property type="match status" value="1"/>
</dbReference>
<evidence type="ECO:0000313" key="3">
    <source>
        <dbReference type="Proteomes" id="UP001165460"/>
    </source>
</evidence>
<gene>
    <name evidence="2" type="ORF">MMF97_11295</name>
</gene>
<dbReference type="Gene3D" id="3.60.15.10">
    <property type="entry name" value="Ribonuclease Z/Hydroxyacylglutathione hydrolase-like"/>
    <property type="match status" value="1"/>
</dbReference>
<dbReference type="InterPro" id="IPR036866">
    <property type="entry name" value="RibonucZ/Hydroxyglut_hydro"/>
</dbReference>
<reference evidence="2" key="1">
    <citation type="submission" date="2022-03" db="EMBL/GenBank/DDBJ databases">
        <authorList>
            <person name="Woo C.Y."/>
        </authorList>
    </citation>
    <scope>NUCLEOTIDE SEQUENCE</scope>
    <source>
        <strain evidence="2">CYS-01</strain>
    </source>
</reference>
<sequence length="254" mass="28811">MALYFASLNTGSNGNCFYIGNEEHAVLIDAGLSCKETLIRLNRLGLAIEKVRAIFISHEHSDHIKGLSVISKKYQIPVYITLKTLLNSGLNLSEHLVNFFETDEVISIADLNVKAFAKFHDAAEPHSFVIDNAQKKIGVFTDIGNVCENVSLHFKDCDAVFLEANYDEEMLEKGRYPYYLKHRISSGRGHLSNTKALELFKNHQSEKLRYLFLSHLSKDNNCPDLVYNLFKTHALQTEVFVASRHEETPVFSLD</sequence>
<accession>A0ABS9ZYD5</accession>
<dbReference type="PANTHER" id="PTHR47619">
    <property type="entry name" value="METALLO-HYDROLASE YYCJ-RELATED"/>
    <property type="match status" value="1"/>
</dbReference>
<feature type="domain" description="Metallo-beta-lactamase" evidence="1">
    <location>
        <begin position="13"/>
        <end position="182"/>
    </location>
</feature>
<dbReference type="InterPro" id="IPR001279">
    <property type="entry name" value="Metallo-B-lactamas"/>
</dbReference>
<dbReference type="InterPro" id="IPR052533">
    <property type="entry name" value="WalJ/YycJ-like"/>
</dbReference>
<dbReference type="SUPFAM" id="SSF56281">
    <property type="entry name" value="Metallo-hydrolase/oxidoreductase"/>
    <property type="match status" value="1"/>
</dbReference>
<comment type="caution">
    <text evidence="2">The sequence shown here is derived from an EMBL/GenBank/DDBJ whole genome shotgun (WGS) entry which is preliminary data.</text>
</comment>
<dbReference type="RefSeq" id="WP_243362436.1">
    <property type="nucleotide sequence ID" value="NZ_JALGBH010000002.1"/>
</dbReference>
<keyword evidence="3" id="KW-1185">Reference proteome</keyword>
<name>A0ABS9ZYD5_9SPHI</name>
<dbReference type="PANTHER" id="PTHR47619:SF1">
    <property type="entry name" value="EXODEOXYRIBONUCLEASE WALJ"/>
    <property type="match status" value="1"/>
</dbReference>
<organism evidence="2 3">
    <name type="scientific">Pedobacter montanisoli</name>
    <dbReference type="NCBI Taxonomy" id="2923277"/>
    <lineage>
        <taxon>Bacteria</taxon>
        <taxon>Pseudomonadati</taxon>
        <taxon>Bacteroidota</taxon>
        <taxon>Sphingobacteriia</taxon>
        <taxon>Sphingobacteriales</taxon>
        <taxon>Sphingobacteriaceae</taxon>
        <taxon>Pedobacter</taxon>
    </lineage>
</organism>